<evidence type="ECO:0000313" key="2">
    <source>
        <dbReference type="Proteomes" id="UP001320876"/>
    </source>
</evidence>
<dbReference type="InterPro" id="IPR011990">
    <property type="entry name" value="TPR-like_helical_dom_sf"/>
</dbReference>
<organism evidence="1 2">
    <name type="scientific">Luteolibacter arcticus</name>
    <dbReference type="NCBI Taxonomy" id="1581411"/>
    <lineage>
        <taxon>Bacteria</taxon>
        <taxon>Pseudomonadati</taxon>
        <taxon>Verrucomicrobiota</taxon>
        <taxon>Verrucomicrobiia</taxon>
        <taxon>Verrucomicrobiales</taxon>
        <taxon>Verrucomicrobiaceae</taxon>
        <taxon>Luteolibacter</taxon>
    </lineage>
</organism>
<reference evidence="1 2" key="1">
    <citation type="submission" date="2022-10" db="EMBL/GenBank/DDBJ databases">
        <title>Luteolibacter arcticus strain CCTCC AB 2014275, whole genome shotgun sequencing project.</title>
        <authorList>
            <person name="Zhao G."/>
            <person name="Shen L."/>
        </authorList>
    </citation>
    <scope>NUCLEOTIDE SEQUENCE [LARGE SCALE GENOMIC DNA]</scope>
    <source>
        <strain evidence="1 2">CCTCC AB 2014275</strain>
    </source>
</reference>
<dbReference type="EMBL" id="JAPDDT010000016">
    <property type="protein sequence ID" value="MCW1925673.1"/>
    <property type="molecule type" value="Genomic_DNA"/>
</dbReference>
<evidence type="ECO:0000313" key="1">
    <source>
        <dbReference type="EMBL" id="MCW1925673.1"/>
    </source>
</evidence>
<comment type="caution">
    <text evidence="1">The sequence shown here is derived from an EMBL/GenBank/DDBJ whole genome shotgun (WGS) entry which is preliminary data.</text>
</comment>
<name>A0ABT3GQ92_9BACT</name>
<keyword evidence="2" id="KW-1185">Reference proteome</keyword>
<gene>
    <name evidence="1" type="ORF">OKA05_24155</name>
</gene>
<dbReference type="SUPFAM" id="SSF48452">
    <property type="entry name" value="TPR-like"/>
    <property type="match status" value="1"/>
</dbReference>
<accession>A0ABT3GQ92</accession>
<evidence type="ECO:0008006" key="3">
    <source>
        <dbReference type="Google" id="ProtNLM"/>
    </source>
</evidence>
<protein>
    <recommendedName>
        <fullName evidence="3">Tetratricopeptide repeat protein</fullName>
    </recommendedName>
</protein>
<dbReference type="RefSeq" id="WP_264489780.1">
    <property type="nucleotide sequence ID" value="NZ_JAPDDT010000016.1"/>
</dbReference>
<sequence>MIASALLVMAAGSRLFAHGAYHDVVKEIEGKLAVTPDDAALHYRLAEAHAGHEEWLLCLDEIATVEGLAPGEHPTGYLRGWALQIGGKEKEAKEALDAFLRDSPDHPQALAVRGRVRMKLGDTEGAAADLGKALQQHPDPESDFIVEVAEARVAAQDPVAAIRALDDGLIRFGPMPPLLLVALKVETQTKAWDAALSRIDALQKSAPRPEPWMAKRAALFATAGRVADARAAWTALRDRLLALPNLERGTPQNLQLLKEARQALGESAPEPVVAPPSPSP</sequence>
<dbReference type="Gene3D" id="1.25.40.10">
    <property type="entry name" value="Tetratricopeptide repeat domain"/>
    <property type="match status" value="1"/>
</dbReference>
<proteinExistence type="predicted"/>
<dbReference type="Proteomes" id="UP001320876">
    <property type="component" value="Unassembled WGS sequence"/>
</dbReference>